<evidence type="ECO:0000313" key="3">
    <source>
        <dbReference type="Proteomes" id="UP000515123"/>
    </source>
</evidence>
<evidence type="ECO:0000259" key="2">
    <source>
        <dbReference type="Pfam" id="PF07993"/>
    </source>
</evidence>
<dbReference type="OrthoDB" id="429813at2759"/>
<dbReference type="PANTHER" id="PTHR11011">
    <property type="entry name" value="MALE STERILITY PROTEIN 2-RELATED"/>
    <property type="match status" value="1"/>
</dbReference>
<name>A0A6P5GY44_ANACO</name>
<dbReference type="InterPro" id="IPR036291">
    <property type="entry name" value="NAD(P)-bd_dom_sf"/>
</dbReference>
<gene>
    <name evidence="4" type="primary">LOC109727025</name>
</gene>
<dbReference type="GeneID" id="109727025"/>
<reference evidence="4" key="2">
    <citation type="submission" date="2025-08" db="UniProtKB">
        <authorList>
            <consortium name="RefSeq"/>
        </authorList>
    </citation>
    <scope>IDENTIFICATION</scope>
</reference>
<keyword evidence="1" id="KW-0444">Lipid biosynthesis</keyword>
<evidence type="ECO:0000256" key="1">
    <source>
        <dbReference type="RuleBase" id="RU363097"/>
    </source>
</evidence>
<dbReference type="CDD" id="cd05236">
    <property type="entry name" value="FAR-N_SDR_e"/>
    <property type="match status" value="1"/>
</dbReference>
<dbReference type="EC" id="1.2.1.84" evidence="1"/>
<comment type="catalytic activity">
    <reaction evidence="1">
        <text>a long-chain fatty acyl-CoA + 2 NADPH + 2 H(+) = a long-chain primary fatty alcohol + 2 NADP(+) + CoA</text>
        <dbReference type="Rhea" id="RHEA:52716"/>
        <dbReference type="ChEBI" id="CHEBI:15378"/>
        <dbReference type="ChEBI" id="CHEBI:57287"/>
        <dbReference type="ChEBI" id="CHEBI:57783"/>
        <dbReference type="ChEBI" id="CHEBI:58349"/>
        <dbReference type="ChEBI" id="CHEBI:77396"/>
        <dbReference type="ChEBI" id="CHEBI:83139"/>
        <dbReference type="EC" id="1.2.1.84"/>
    </reaction>
</comment>
<accession>A0A6P5GY44</accession>
<keyword evidence="3" id="KW-1185">Reference proteome</keyword>
<organism evidence="3 4">
    <name type="scientific">Ananas comosus</name>
    <name type="common">Pineapple</name>
    <name type="synonym">Ananas ananas</name>
    <dbReference type="NCBI Taxonomy" id="4615"/>
    <lineage>
        <taxon>Eukaryota</taxon>
        <taxon>Viridiplantae</taxon>
        <taxon>Streptophyta</taxon>
        <taxon>Embryophyta</taxon>
        <taxon>Tracheophyta</taxon>
        <taxon>Spermatophyta</taxon>
        <taxon>Magnoliopsida</taxon>
        <taxon>Liliopsida</taxon>
        <taxon>Poales</taxon>
        <taxon>Bromeliaceae</taxon>
        <taxon>Bromelioideae</taxon>
        <taxon>Ananas</taxon>
    </lineage>
</organism>
<dbReference type="SUPFAM" id="SSF51735">
    <property type="entry name" value="NAD(P)-binding Rossmann-fold domains"/>
    <property type="match status" value="1"/>
</dbReference>
<comment type="function">
    <text evidence="1">Catalyzes the reduction of fatty acyl-CoA to fatty alcohols.</text>
</comment>
<dbReference type="RefSeq" id="XP_020113571.1">
    <property type="nucleotide sequence ID" value="XM_020257982.1"/>
</dbReference>
<dbReference type="GO" id="GO:0102965">
    <property type="term" value="F:alcohol-forming long-chain fatty acyl-CoA reductase activity"/>
    <property type="evidence" value="ECO:0007669"/>
    <property type="project" value="UniProtKB-EC"/>
</dbReference>
<sequence length="311" mass="34964">METSRIAGYFKDKNILITGATGFLGTIFVEKLLRVEPNVNKLFLLVRATNVASPKQRIQSEVIGKEIFQVLKDKHGKGFHSFIEEKLIPVAGDVVHENLGIEDSDIKEHLWKKINIIVNVAATTGFFERYDVALDVNVLGAKHVLEFAKKCVNLNMLLHVSTAYVAGENDGLILENQFSMGETLKGNSYLDIEAELNLVKERKRELDFDQSTDNIEKKTMKELGLTRARNFGWPNTYVFTKAMGEMLLGHLREDLPLVIIRPSIITSIYKEPLPGWMEGTRTIDTFIIGYAKGKLTCFLGDPNSTMDVVSN</sequence>
<dbReference type="InterPro" id="IPR026055">
    <property type="entry name" value="FAR"/>
</dbReference>
<protein>
    <recommendedName>
        <fullName evidence="1">Fatty acyl-CoA reductase</fullName>
        <ecNumber evidence="1">1.2.1.84</ecNumber>
    </recommendedName>
</protein>
<proteinExistence type="inferred from homology"/>
<comment type="similarity">
    <text evidence="1">Belongs to the fatty acyl-CoA reductase family.</text>
</comment>
<keyword evidence="1" id="KW-0521">NADP</keyword>
<dbReference type="Pfam" id="PF07993">
    <property type="entry name" value="NAD_binding_4"/>
    <property type="match status" value="1"/>
</dbReference>
<keyword evidence="1" id="KW-0560">Oxidoreductase</keyword>
<dbReference type="GO" id="GO:0080019">
    <property type="term" value="F:alcohol-forming very long-chain fatty acyl-CoA reductase activity"/>
    <property type="evidence" value="ECO:0007669"/>
    <property type="project" value="InterPro"/>
</dbReference>
<evidence type="ECO:0000313" key="4">
    <source>
        <dbReference type="RefSeq" id="XP_020113571.1"/>
    </source>
</evidence>
<dbReference type="Proteomes" id="UP000515123">
    <property type="component" value="Linkage group 1"/>
</dbReference>
<dbReference type="GO" id="GO:0035336">
    <property type="term" value="P:long-chain fatty-acyl-CoA metabolic process"/>
    <property type="evidence" value="ECO:0007669"/>
    <property type="project" value="TreeGrafter"/>
</dbReference>
<dbReference type="PANTHER" id="PTHR11011:SF99">
    <property type="entry name" value="FATTY ACYL-COA REDUCTASE 3"/>
    <property type="match status" value="1"/>
</dbReference>
<feature type="domain" description="Thioester reductase (TE)" evidence="2">
    <location>
        <begin position="17"/>
        <end position="310"/>
    </location>
</feature>
<dbReference type="GO" id="GO:0010345">
    <property type="term" value="P:suberin biosynthetic process"/>
    <property type="evidence" value="ECO:0007669"/>
    <property type="project" value="TreeGrafter"/>
</dbReference>
<dbReference type="AlphaFoldDB" id="A0A6P5GY44"/>
<dbReference type="InterPro" id="IPR013120">
    <property type="entry name" value="FAR_NAD-bd"/>
</dbReference>
<dbReference type="Gene3D" id="3.40.50.720">
    <property type="entry name" value="NAD(P)-binding Rossmann-like Domain"/>
    <property type="match status" value="1"/>
</dbReference>
<reference evidence="3" key="1">
    <citation type="journal article" date="2015" name="Nat. Genet.">
        <title>The pineapple genome and the evolution of CAM photosynthesis.</title>
        <authorList>
            <person name="Ming R."/>
            <person name="VanBuren R."/>
            <person name="Wai C.M."/>
            <person name="Tang H."/>
            <person name="Schatz M.C."/>
            <person name="Bowers J.E."/>
            <person name="Lyons E."/>
            <person name="Wang M.L."/>
            <person name="Chen J."/>
            <person name="Biggers E."/>
            <person name="Zhang J."/>
            <person name="Huang L."/>
            <person name="Zhang L."/>
            <person name="Miao W."/>
            <person name="Zhang J."/>
            <person name="Ye Z."/>
            <person name="Miao C."/>
            <person name="Lin Z."/>
            <person name="Wang H."/>
            <person name="Zhou H."/>
            <person name="Yim W.C."/>
            <person name="Priest H.D."/>
            <person name="Zheng C."/>
            <person name="Woodhouse M."/>
            <person name="Edger P.P."/>
            <person name="Guyot R."/>
            <person name="Guo H.B."/>
            <person name="Guo H."/>
            <person name="Zheng G."/>
            <person name="Singh R."/>
            <person name="Sharma A."/>
            <person name="Min X."/>
            <person name="Zheng Y."/>
            <person name="Lee H."/>
            <person name="Gurtowski J."/>
            <person name="Sedlazeck F.J."/>
            <person name="Harkess A."/>
            <person name="McKain M.R."/>
            <person name="Liao Z."/>
            <person name="Fang J."/>
            <person name="Liu J."/>
            <person name="Zhang X."/>
            <person name="Zhang Q."/>
            <person name="Hu W."/>
            <person name="Qin Y."/>
            <person name="Wang K."/>
            <person name="Chen L.Y."/>
            <person name="Shirley N."/>
            <person name="Lin Y.R."/>
            <person name="Liu L.Y."/>
            <person name="Hernandez A.G."/>
            <person name="Wright C.L."/>
            <person name="Bulone V."/>
            <person name="Tuskan G.A."/>
            <person name="Heath K."/>
            <person name="Zee F."/>
            <person name="Moore P.H."/>
            <person name="Sunkar R."/>
            <person name="Leebens-Mack J.H."/>
            <person name="Mockler T."/>
            <person name="Bennetzen J.L."/>
            <person name="Freeling M."/>
            <person name="Sankoff D."/>
            <person name="Paterson A.H."/>
            <person name="Zhu X."/>
            <person name="Yang X."/>
            <person name="Smith J.A."/>
            <person name="Cushman J.C."/>
            <person name="Paull R.E."/>
            <person name="Yu Q."/>
        </authorList>
    </citation>
    <scope>NUCLEOTIDE SEQUENCE [LARGE SCALE GENOMIC DNA]</scope>
    <source>
        <strain evidence="3">cv. F153</strain>
    </source>
</reference>
<keyword evidence="1" id="KW-0443">Lipid metabolism</keyword>